<organism evidence="1 2">
    <name type="scientific">Leptospira stimsonii</name>
    <dbReference type="NCBI Taxonomy" id="2202203"/>
    <lineage>
        <taxon>Bacteria</taxon>
        <taxon>Pseudomonadati</taxon>
        <taxon>Spirochaetota</taxon>
        <taxon>Spirochaetia</taxon>
        <taxon>Leptospirales</taxon>
        <taxon>Leptospiraceae</taxon>
        <taxon>Leptospira</taxon>
    </lineage>
</organism>
<protein>
    <submittedName>
        <fullName evidence="1">Uncharacterized protein</fullName>
    </submittedName>
</protein>
<dbReference type="EMBL" id="QHCT01000001">
    <property type="protein sequence ID" value="RHX92872.1"/>
    <property type="molecule type" value="Genomic_DNA"/>
</dbReference>
<evidence type="ECO:0000313" key="2">
    <source>
        <dbReference type="Proteomes" id="UP000265798"/>
    </source>
</evidence>
<evidence type="ECO:0000313" key="1">
    <source>
        <dbReference type="EMBL" id="RHX92872.1"/>
    </source>
</evidence>
<reference evidence="2" key="1">
    <citation type="submission" date="2018-05" db="EMBL/GenBank/DDBJ databases">
        <title>Leptospira yasudae sp. nov. and Leptospira stimsonii sp. nov., two pathogenic species of the genus Leptospira isolated from environmental sources.</title>
        <authorList>
            <person name="Casanovas-Massana A."/>
            <person name="Hamond C."/>
            <person name="Santos L.A."/>
            <person name="Hacker K.P."/>
            <person name="Balassiano I."/>
            <person name="Medeiros M.A."/>
            <person name="Reis M.G."/>
            <person name="Ko A.I."/>
            <person name="Wunder E.A."/>
        </authorList>
    </citation>
    <scope>NUCLEOTIDE SEQUENCE [LARGE SCALE GENOMIC DNA]</scope>
    <source>
        <strain evidence="2">Yale</strain>
    </source>
</reference>
<comment type="caution">
    <text evidence="1">The sequence shown here is derived from an EMBL/GenBank/DDBJ whole genome shotgun (WGS) entry which is preliminary data.</text>
</comment>
<sequence length="80" mass="9345">MRLCGSSRSETRFKRIVDRIVKSKNVRVPTFLDRSRIVFFPKLDSYETYCFENGIASFKERSVSKGLESKESKDLKLADF</sequence>
<dbReference type="Proteomes" id="UP000265798">
    <property type="component" value="Unassembled WGS sequence"/>
</dbReference>
<proteinExistence type="predicted"/>
<gene>
    <name evidence="1" type="ORF">DLM75_06830</name>
</gene>
<accession>A0A396ZB93</accession>
<name>A0A396ZB93_9LEPT</name>
<dbReference type="AlphaFoldDB" id="A0A396ZB93"/>